<protein>
    <submittedName>
        <fullName evidence="7">DNMBP</fullName>
    </submittedName>
</protein>
<keyword evidence="2" id="KW-0344">Guanine-nucleotide releasing factor</keyword>
<feature type="region of interest" description="Disordered" evidence="4">
    <location>
        <begin position="229"/>
        <end position="248"/>
    </location>
</feature>
<dbReference type="InterPro" id="IPR051492">
    <property type="entry name" value="Dynamin-Rho_GEF"/>
</dbReference>
<dbReference type="SUPFAM" id="SSF103657">
    <property type="entry name" value="BAR/IMD domain-like"/>
    <property type="match status" value="1"/>
</dbReference>
<dbReference type="Gene3D" id="2.30.30.40">
    <property type="entry name" value="SH3 Domains"/>
    <property type="match status" value="1"/>
</dbReference>
<evidence type="ECO:0000256" key="1">
    <source>
        <dbReference type="ARBA" id="ARBA00022443"/>
    </source>
</evidence>
<dbReference type="InterPro" id="IPR036028">
    <property type="entry name" value="SH3-like_dom_sf"/>
</dbReference>
<dbReference type="GO" id="GO:0005085">
    <property type="term" value="F:guanyl-nucleotide exchange factor activity"/>
    <property type="evidence" value="ECO:0007669"/>
    <property type="project" value="UniProtKB-KW"/>
</dbReference>
<dbReference type="InterPro" id="IPR027267">
    <property type="entry name" value="AH/BAR_dom_sf"/>
</dbReference>
<dbReference type="OrthoDB" id="6244550at2759"/>
<dbReference type="AlphaFoldDB" id="A0A7J7JJ71"/>
<dbReference type="InterPro" id="IPR035899">
    <property type="entry name" value="DBL_dom_sf"/>
</dbReference>
<dbReference type="EMBL" id="VXIV02002417">
    <property type="protein sequence ID" value="KAF6025863.1"/>
    <property type="molecule type" value="Genomic_DNA"/>
</dbReference>
<organism evidence="7 8">
    <name type="scientific">Bugula neritina</name>
    <name type="common">Brown bryozoan</name>
    <name type="synonym">Sertularia neritina</name>
    <dbReference type="NCBI Taxonomy" id="10212"/>
    <lineage>
        <taxon>Eukaryota</taxon>
        <taxon>Metazoa</taxon>
        <taxon>Spiralia</taxon>
        <taxon>Lophotrochozoa</taxon>
        <taxon>Bryozoa</taxon>
        <taxon>Gymnolaemata</taxon>
        <taxon>Cheilostomatida</taxon>
        <taxon>Flustrina</taxon>
        <taxon>Buguloidea</taxon>
        <taxon>Bugulidae</taxon>
        <taxon>Bugula</taxon>
    </lineage>
</organism>
<keyword evidence="1 3" id="KW-0728">SH3 domain</keyword>
<dbReference type="PANTHER" id="PTHR22834">
    <property type="entry name" value="NUCLEAR FUSION PROTEIN FUS2"/>
    <property type="match status" value="1"/>
</dbReference>
<dbReference type="InterPro" id="IPR000219">
    <property type="entry name" value="DH_dom"/>
</dbReference>
<dbReference type="Proteomes" id="UP000593567">
    <property type="component" value="Unassembled WGS sequence"/>
</dbReference>
<evidence type="ECO:0000313" key="8">
    <source>
        <dbReference type="Proteomes" id="UP000593567"/>
    </source>
</evidence>
<dbReference type="PANTHER" id="PTHR22834:SF20">
    <property type="entry name" value="SH3 DOMAIN-CONTAINING PROTEIN"/>
    <property type="match status" value="1"/>
</dbReference>
<gene>
    <name evidence="7" type="ORF">EB796_015829</name>
</gene>
<dbReference type="Gene3D" id="1.20.900.10">
    <property type="entry name" value="Dbl homology (DH) domain"/>
    <property type="match status" value="1"/>
</dbReference>
<evidence type="ECO:0000256" key="3">
    <source>
        <dbReference type="PROSITE-ProRule" id="PRU00192"/>
    </source>
</evidence>
<comment type="caution">
    <text evidence="7">The sequence shown here is derived from an EMBL/GenBank/DDBJ whole genome shotgun (WGS) entry which is preliminary data.</text>
</comment>
<evidence type="ECO:0000256" key="2">
    <source>
        <dbReference type="ARBA" id="ARBA00022658"/>
    </source>
</evidence>
<dbReference type="PROSITE" id="PS50010">
    <property type="entry name" value="DH_2"/>
    <property type="match status" value="1"/>
</dbReference>
<name>A0A7J7JJ71_BUGNE</name>
<dbReference type="InterPro" id="IPR004148">
    <property type="entry name" value="BAR_dom"/>
</dbReference>
<evidence type="ECO:0000259" key="5">
    <source>
        <dbReference type="PROSITE" id="PS50002"/>
    </source>
</evidence>
<evidence type="ECO:0000313" key="7">
    <source>
        <dbReference type="EMBL" id="KAF6025863.1"/>
    </source>
</evidence>
<dbReference type="SUPFAM" id="SSF50044">
    <property type="entry name" value="SH3-domain"/>
    <property type="match status" value="1"/>
</dbReference>
<evidence type="ECO:0000256" key="4">
    <source>
        <dbReference type="SAM" id="MobiDB-lite"/>
    </source>
</evidence>
<dbReference type="GO" id="GO:0005737">
    <property type="term" value="C:cytoplasm"/>
    <property type="evidence" value="ECO:0007669"/>
    <property type="project" value="InterPro"/>
</dbReference>
<feature type="domain" description="SH3" evidence="5">
    <location>
        <begin position="262"/>
        <end position="325"/>
    </location>
</feature>
<dbReference type="SUPFAM" id="SSF48065">
    <property type="entry name" value="DBL homology domain (DH-domain)"/>
    <property type="match status" value="1"/>
</dbReference>
<keyword evidence="8" id="KW-1185">Reference proteome</keyword>
<dbReference type="Pfam" id="PF00621">
    <property type="entry name" value="RhoGEF"/>
    <property type="match status" value="1"/>
</dbReference>
<dbReference type="PROSITE" id="PS50002">
    <property type="entry name" value="SH3"/>
    <property type="match status" value="1"/>
</dbReference>
<evidence type="ECO:0000259" key="6">
    <source>
        <dbReference type="PROSITE" id="PS50010"/>
    </source>
</evidence>
<dbReference type="Pfam" id="PF03114">
    <property type="entry name" value="BAR"/>
    <property type="match status" value="1"/>
</dbReference>
<dbReference type="InterPro" id="IPR001452">
    <property type="entry name" value="SH3_domain"/>
</dbReference>
<feature type="compositionally biased region" description="Basic residues" evidence="4">
    <location>
        <begin position="233"/>
        <end position="243"/>
    </location>
</feature>
<reference evidence="7" key="1">
    <citation type="submission" date="2020-06" db="EMBL/GenBank/DDBJ databases">
        <title>Draft genome of Bugula neritina, a colonial animal packing powerful symbionts and potential medicines.</title>
        <authorList>
            <person name="Rayko M."/>
        </authorList>
    </citation>
    <scope>NUCLEOTIDE SEQUENCE [LARGE SCALE GENOMIC DNA]</scope>
    <source>
        <strain evidence="7">Kwan_BN1</strain>
    </source>
</reference>
<accession>A0A7J7JJ71</accession>
<proteinExistence type="predicted"/>
<feature type="domain" description="DH" evidence="6">
    <location>
        <begin position="1"/>
        <end position="102"/>
    </location>
</feature>
<sequence>MKDTYAQYCTKHDDVSTLLKQYNACPDIRFYFNQGLDEIAKHRPEKPFTVDAFLETPVQRPTRYRLLLLDIIASTEKLHPDIQPLKEAFSAVDELCNHINECKRRKDIGPNKLIDERGDKRLDYDAAQTKYERNKEDKLAAGELDITKRDFYALNDQLKEELPKFNHLVYYLFRDCVSEFTRLYRIYSQESYGFIFPSIEKTTLSDSTDVVGQFDKAYGLVESQVTELTSTRQTRKSSSKKSNARIQQTQTPVVRELLCTKYPSKLYVVAANYHPSDTMELALHQGDLIGVIQQKDPMGNDSRWYVDNGAGMGFIQRSHIRPYSTREGISDSGVSQQLRPTLITQHLQQSPQTQQTPQLQPLQAEVFKSRYDFYQEMHKNCL</sequence>